<dbReference type="RefSeq" id="WP_010601256.1">
    <property type="nucleotide sequence ID" value="NZ_JAPJUH010000003.1"/>
</dbReference>
<dbReference type="Pfam" id="PF15418">
    <property type="entry name" value="DUF4625"/>
    <property type="match status" value="1"/>
</dbReference>
<evidence type="ECO:0000313" key="1">
    <source>
        <dbReference type="EMBL" id="MCX3265068.1"/>
    </source>
</evidence>
<keyword evidence="2" id="KW-1185">Reference proteome</keyword>
<dbReference type="EMBL" id="JAPJUH010000003">
    <property type="protein sequence ID" value="MCX3265068.1"/>
    <property type="molecule type" value="Genomic_DNA"/>
</dbReference>
<accession>A0A9X3DFR4</accession>
<dbReference type="Proteomes" id="UP001142592">
    <property type="component" value="Unassembled WGS sequence"/>
</dbReference>
<evidence type="ECO:0000313" key="2">
    <source>
        <dbReference type="Proteomes" id="UP001142592"/>
    </source>
</evidence>
<sequence length="162" mass="18013">MKNKFNPVKTGFIGLCALSVLLLSNCKKETEDIDTTYPEIISSATSFPQQCSVIKRGETFTFKTQISDNVELGSMSIDIHHNFDHHSHSTEVNSCNMEAIKTPVKPFLLIREVSIPAGQRNYEATASVNVPADIDPGDYHFLIRITDKAGWQTIKGISIKIN</sequence>
<dbReference type="InterPro" id="IPR027829">
    <property type="entry name" value="DUF4625"/>
</dbReference>
<comment type="caution">
    <text evidence="1">The sequence shown here is derived from an EMBL/GenBank/DDBJ whole genome shotgun (WGS) entry which is preliminary data.</text>
</comment>
<reference evidence="1" key="1">
    <citation type="submission" date="2022-11" db="EMBL/GenBank/DDBJ databases">
        <authorList>
            <person name="Graham C."/>
            <person name="Newman J.D."/>
        </authorList>
    </citation>
    <scope>NUCLEOTIDE SEQUENCE</scope>
    <source>
        <strain evidence="1">DSM 19486</strain>
    </source>
</reference>
<proteinExistence type="predicted"/>
<name>A0A9X3DFR4_9SPHI</name>
<dbReference type="AlphaFoldDB" id="A0A9X3DFR4"/>
<protein>
    <submittedName>
        <fullName evidence="1">DUF4625 domain-containing protein</fullName>
    </submittedName>
</protein>
<organism evidence="1 2">
    <name type="scientific">Pedobacter agri</name>
    <dbReference type="NCBI Taxonomy" id="454586"/>
    <lineage>
        <taxon>Bacteria</taxon>
        <taxon>Pseudomonadati</taxon>
        <taxon>Bacteroidota</taxon>
        <taxon>Sphingobacteriia</taxon>
        <taxon>Sphingobacteriales</taxon>
        <taxon>Sphingobacteriaceae</taxon>
        <taxon>Pedobacter</taxon>
    </lineage>
</organism>
<dbReference type="Gene3D" id="2.60.40.4140">
    <property type="match status" value="1"/>
</dbReference>
<gene>
    <name evidence="1" type="ORF">OQZ29_09940</name>
</gene>